<dbReference type="AlphaFoldDB" id="A0A8J2Q1K2"/>
<feature type="compositionally biased region" description="Basic and acidic residues" evidence="4">
    <location>
        <begin position="86"/>
        <end position="96"/>
    </location>
</feature>
<keyword evidence="3" id="KW-0810">Translation regulation</keyword>
<keyword evidence="6" id="KW-1185">Reference proteome</keyword>
<feature type="compositionally biased region" description="Basic and acidic residues" evidence="4">
    <location>
        <begin position="109"/>
        <end position="119"/>
    </location>
</feature>
<evidence type="ECO:0000313" key="5">
    <source>
        <dbReference type="EMBL" id="CAG7836847.1"/>
    </source>
</evidence>
<evidence type="ECO:0000313" key="6">
    <source>
        <dbReference type="Proteomes" id="UP000708208"/>
    </source>
</evidence>
<keyword evidence="2" id="KW-0832">Ubl conjugation</keyword>
<protein>
    <submittedName>
        <fullName evidence="5">Uncharacterized protein</fullName>
    </submittedName>
</protein>
<feature type="region of interest" description="Disordered" evidence="4">
    <location>
        <begin position="191"/>
        <end position="211"/>
    </location>
</feature>
<evidence type="ECO:0000256" key="2">
    <source>
        <dbReference type="ARBA" id="ARBA00022843"/>
    </source>
</evidence>
<sequence length="293" mass="32282">MERSEEAIGVVRVNACVWGRCGVGVESGGEGSRGVVRGKRPFGKDVPHGGLQGVFEGRVEYKGDFEIVSGILEQLNVSILVKQKTTESESRMKLPVDEETSQGENQTNHSDRENERGNGVEDNVGVQANGSAATNGSSASNQEPDFSEYLWMEHEEEFDEQVLRELEDEEMINYYFELYEASIEEEEARKRGSTNVNNGHNIPPHVAERNTPASVPPGCSFNIPESTQSYIGGYSSYQNQDEIEEITRGFNRVSFASRLNPNAAEFIPRGQSSVSVNPSADNDSRPPPDSQPC</sequence>
<gene>
    <name evidence="5" type="ORF">AFUS01_LOCUS46041</name>
</gene>
<dbReference type="PANTHER" id="PTHR13154">
    <property type="entry name" value="POLYADENYLATE-BINDING PROTEIN-INTERACTING PROTEIN 2"/>
    <property type="match status" value="1"/>
</dbReference>
<dbReference type="InterPro" id="IPR040396">
    <property type="entry name" value="PAIP2-like"/>
</dbReference>
<evidence type="ECO:0000256" key="3">
    <source>
        <dbReference type="ARBA" id="ARBA00022845"/>
    </source>
</evidence>
<dbReference type="PANTHER" id="PTHR13154:SF6">
    <property type="entry name" value="GEO05078P1"/>
    <property type="match status" value="1"/>
</dbReference>
<dbReference type="EMBL" id="CAJVCH010571175">
    <property type="protein sequence ID" value="CAG7836847.1"/>
    <property type="molecule type" value="Genomic_DNA"/>
</dbReference>
<comment type="similarity">
    <text evidence="1">Belongs to the PAIP2 family.</text>
</comment>
<dbReference type="Proteomes" id="UP000708208">
    <property type="component" value="Unassembled WGS sequence"/>
</dbReference>
<evidence type="ECO:0000256" key="1">
    <source>
        <dbReference type="ARBA" id="ARBA00006858"/>
    </source>
</evidence>
<evidence type="ECO:0000256" key="4">
    <source>
        <dbReference type="SAM" id="MobiDB-lite"/>
    </source>
</evidence>
<dbReference type="GO" id="GO:0000900">
    <property type="term" value="F:mRNA regulatory element binding translation repressor activity"/>
    <property type="evidence" value="ECO:0007669"/>
    <property type="project" value="InterPro"/>
</dbReference>
<feature type="compositionally biased region" description="Low complexity" evidence="4">
    <location>
        <begin position="128"/>
        <end position="141"/>
    </location>
</feature>
<feature type="region of interest" description="Disordered" evidence="4">
    <location>
        <begin position="266"/>
        <end position="293"/>
    </location>
</feature>
<dbReference type="GO" id="GO:0005737">
    <property type="term" value="C:cytoplasm"/>
    <property type="evidence" value="ECO:0007669"/>
    <property type="project" value="TreeGrafter"/>
</dbReference>
<dbReference type="InterPro" id="IPR009818">
    <property type="entry name" value="PAM2_motif"/>
</dbReference>
<dbReference type="Pfam" id="PF07145">
    <property type="entry name" value="PAM2"/>
    <property type="match status" value="1"/>
</dbReference>
<proteinExistence type="inferred from homology"/>
<dbReference type="OrthoDB" id="5985142at2759"/>
<feature type="region of interest" description="Disordered" evidence="4">
    <location>
        <begin position="86"/>
        <end position="143"/>
    </location>
</feature>
<name>A0A8J2Q1K2_9HEXA</name>
<comment type="caution">
    <text evidence="5">The sequence shown here is derived from an EMBL/GenBank/DDBJ whole genome shotgun (WGS) entry which is preliminary data.</text>
</comment>
<accession>A0A8J2Q1K2</accession>
<organism evidence="5 6">
    <name type="scientific">Allacma fusca</name>
    <dbReference type="NCBI Taxonomy" id="39272"/>
    <lineage>
        <taxon>Eukaryota</taxon>
        <taxon>Metazoa</taxon>
        <taxon>Ecdysozoa</taxon>
        <taxon>Arthropoda</taxon>
        <taxon>Hexapoda</taxon>
        <taxon>Collembola</taxon>
        <taxon>Symphypleona</taxon>
        <taxon>Sminthuridae</taxon>
        <taxon>Allacma</taxon>
    </lineage>
</organism>
<reference evidence="5" key="1">
    <citation type="submission" date="2021-06" db="EMBL/GenBank/DDBJ databases">
        <authorList>
            <person name="Hodson N. C."/>
            <person name="Mongue J. A."/>
            <person name="Jaron S. K."/>
        </authorList>
    </citation>
    <scope>NUCLEOTIDE SEQUENCE</scope>
</reference>
<feature type="compositionally biased region" description="Polar residues" evidence="4">
    <location>
        <begin position="270"/>
        <end position="281"/>
    </location>
</feature>
<dbReference type="GO" id="GO:0045947">
    <property type="term" value="P:negative regulation of translational initiation"/>
    <property type="evidence" value="ECO:0007669"/>
    <property type="project" value="InterPro"/>
</dbReference>